<dbReference type="EMBL" id="AP028916">
    <property type="protein sequence ID" value="BES97559.1"/>
    <property type="molecule type" value="Genomic_DNA"/>
</dbReference>
<feature type="chain" id="PRO_5046806646" evidence="1">
    <location>
        <begin position="21"/>
        <end position="150"/>
    </location>
</feature>
<sequence length="150" mass="16717">MVKLTLSILLVASLCALGLARAPWRALDDELEKLHKNAVFQDRQAKVELEMRVFTLQHDSLQGLKDEKKKECIQTTKETAIDEGTKLRSSTVGTLVQAVEESQKINGASEDEVLAKLDYENLKNKVVADFKEKLNAWFPGVEKAFAACLA</sequence>
<evidence type="ECO:0000313" key="2">
    <source>
        <dbReference type="EMBL" id="BES97559.1"/>
    </source>
</evidence>
<protein>
    <submittedName>
        <fullName evidence="2">Uncharacterized protein</fullName>
    </submittedName>
</protein>
<keyword evidence="1" id="KW-0732">Signal</keyword>
<reference evidence="2 3" key="1">
    <citation type="submission" date="2023-09" db="EMBL/GenBank/DDBJ databases">
        <title>Nesidiocoris tenuis whole genome shotgun sequence.</title>
        <authorList>
            <person name="Shibata T."/>
            <person name="Shimoda M."/>
            <person name="Kobayashi T."/>
            <person name="Uehara T."/>
        </authorList>
    </citation>
    <scope>NUCLEOTIDE SEQUENCE [LARGE SCALE GENOMIC DNA]</scope>
    <source>
        <strain evidence="2 3">Japan</strain>
    </source>
</reference>
<evidence type="ECO:0000256" key="1">
    <source>
        <dbReference type="SAM" id="SignalP"/>
    </source>
</evidence>
<keyword evidence="3" id="KW-1185">Reference proteome</keyword>
<dbReference type="Proteomes" id="UP001307889">
    <property type="component" value="Chromosome 8"/>
</dbReference>
<gene>
    <name evidence="2" type="ORF">NTJ_10374</name>
</gene>
<organism evidence="2 3">
    <name type="scientific">Nesidiocoris tenuis</name>
    <dbReference type="NCBI Taxonomy" id="355587"/>
    <lineage>
        <taxon>Eukaryota</taxon>
        <taxon>Metazoa</taxon>
        <taxon>Ecdysozoa</taxon>
        <taxon>Arthropoda</taxon>
        <taxon>Hexapoda</taxon>
        <taxon>Insecta</taxon>
        <taxon>Pterygota</taxon>
        <taxon>Neoptera</taxon>
        <taxon>Paraneoptera</taxon>
        <taxon>Hemiptera</taxon>
        <taxon>Heteroptera</taxon>
        <taxon>Panheteroptera</taxon>
        <taxon>Cimicomorpha</taxon>
        <taxon>Miridae</taxon>
        <taxon>Dicyphina</taxon>
        <taxon>Nesidiocoris</taxon>
    </lineage>
</organism>
<accession>A0ABN7B1W3</accession>
<feature type="signal peptide" evidence="1">
    <location>
        <begin position="1"/>
        <end position="20"/>
    </location>
</feature>
<name>A0ABN7B1W3_9HEMI</name>
<evidence type="ECO:0000313" key="3">
    <source>
        <dbReference type="Proteomes" id="UP001307889"/>
    </source>
</evidence>
<proteinExistence type="predicted"/>